<sequence>MASRPLPGAFASPVEVVGTGLVSGIVAHGRPVVEVVQDGVGGVAEQAGTTTRPSGASACRRRPER</sequence>
<dbReference type="Proteomes" id="UP000479526">
    <property type="component" value="Unassembled WGS sequence"/>
</dbReference>
<protein>
    <submittedName>
        <fullName evidence="2">Uncharacterized protein</fullName>
    </submittedName>
</protein>
<dbReference type="RefSeq" id="WP_161484297.1">
    <property type="nucleotide sequence ID" value="NZ_WXEW01000016.1"/>
</dbReference>
<reference evidence="2 3" key="1">
    <citation type="submission" date="2020-01" db="EMBL/GenBank/DDBJ databases">
        <title>Herbidospora sp. NEAU-GS84 nov., a novel actinomycete isolated from soil.</title>
        <authorList>
            <person name="Han L."/>
        </authorList>
    </citation>
    <scope>NUCLEOTIDE SEQUENCE [LARGE SCALE GENOMIC DNA]</scope>
    <source>
        <strain evidence="2 3">NEAU-GS84</strain>
    </source>
</reference>
<evidence type="ECO:0000313" key="2">
    <source>
        <dbReference type="EMBL" id="NAS27359.1"/>
    </source>
</evidence>
<dbReference type="AlphaFoldDB" id="A0A7C9K2F0"/>
<accession>A0A7C9K2F0</accession>
<proteinExistence type="predicted"/>
<gene>
    <name evidence="2" type="ORF">GT755_37535</name>
</gene>
<evidence type="ECO:0000313" key="3">
    <source>
        <dbReference type="Proteomes" id="UP000479526"/>
    </source>
</evidence>
<feature type="region of interest" description="Disordered" evidence="1">
    <location>
        <begin position="44"/>
        <end position="65"/>
    </location>
</feature>
<keyword evidence="3" id="KW-1185">Reference proteome</keyword>
<name>A0A7C9K2F0_9ACTN</name>
<comment type="caution">
    <text evidence="2">The sequence shown here is derived from an EMBL/GenBank/DDBJ whole genome shotgun (WGS) entry which is preliminary data.</text>
</comment>
<dbReference type="EMBL" id="WXEW01000016">
    <property type="protein sequence ID" value="NAS27359.1"/>
    <property type="molecule type" value="Genomic_DNA"/>
</dbReference>
<organism evidence="2 3">
    <name type="scientific">Herbidospora solisilvae</name>
    <dbReference type="NCBI Taxonomy" id="2696284"/>
    <lineage>
        <taxon>Bacteria</taxon>
        <taxon>Bacillati</taxon>
        <taxon>Actinomycetota</taxon>
        <taxon>Actinomycetes</taxon>
        <taxon>Streptosporangiales</taxon>
        <taxon>Streptosporangiaceae</taxon>
        <taxon>Herbidospora</taxon>
    </lineage>
</organism>
<evidence type="ECO:0000256" key="1">
    <source>
        <dbReference type="SAM" id="MobiDB-lite"/>
    </source>
</evidence>